<dbReference type="AlphaFoldDB" id="A0A7M1T4F5"/>
<dbReference type="GO" id="GO:0043139">
    <property type="term" value="F:5'-3' DNA helicase activity"/>
    <property type="evidence" value="ECO:0007669"/>
    <property type="project" value="UniProtKB-EC"/>
</dbReference>
<keyword evidence="7" id="KW-0067">ATP-binding</keyword>
<protein>
    <recommendedName>
        <fullName evidence="10">DNA 5'-3' helicase</fullName>
        <ecNumber evidence="10">5.6.2.3</ecNumber>
    </recommendedName>
</protein>
<dbReference type="GO" id="GO:1990077">
    <property type="term" value="C:primosome complex"/>
    <property type="evidence" value="ECO:0007669"/>
    <property type="project" value="UniProtKB-KW"/>
</dbReference>
<evidence type="ECO:0000256" key="1">
    <source>
        <dbReference type="ARBA" id="ARBA00008428"/>
    </source>
</evidence>
<organism evidence="13 14">
    <name type="scientific">Cruoricaptor ignavus</name>
    <dbReference type="NCBI Taxonomy" id="1118202"/>
    <lineage>
        <taxon>Bacteria</taxon>
        <taxon>Pseudomonadati</taxon>
        <taxon>Bacteroidota</taxon>
        <taxon>Flavobacteriia</taxon>
        <taxon>Flavobacteriales</taxon>
        <taxon>Weeksellaceae</taxon>
        <taxon>Cruoricaptor</taxon>
    </lineage>
</organism>
<dbReference type="EC" id="5.6.2.3" evidence="10"/>
<comment type="catalytic activity">
    <reaction evidence="11">
        <text>ATP + H2O = ADP + phosphate + H(+)</text>
        <dbReference type="Rhea" id="RHEA:13065"/>
        <dbReference type="ChEBI" id="CHEBI:15377"/>
        <dbReference type="ChEBI" id="CHEBI:15378"/>
        <dbReference type="ChEBI" id="CHEBI:30616"/>
        <dbReference type="ChEBI" id="CHEBI:43474"/>
        <dbReference type="ChEBI" id="CHEBI:456216"/>
        <dbReference type="EC" id="5.6.2.3"/>
    </reaction>
</comment>
<dbReference type="Pfam" id="PF00772">
    <property type="entry name" value="DnaB"/>
    <property type="match status" value="1"/>
</dbReference>
<accession>A0A7M1T4F5</accession>
<dbReference type="InterPro" id="IPR027417">
    <property type="entry name" value="P-loop_NTPase"/>
</dbReference>
<dbReference type="EMBL" id="CP063145">
    <property type="protein sequence ID" value="QOR74631.1"/>
    <property type="molecule type" value="Genomic_DNA"/>
</dbReference>
<keyword evidence="3" id="KW-0235">DNA replication</keyword>
<dbReference type="Gene3D" id="1.10.860.10">
    <property type="entry name" value="DNAb Helicase, Chain A"/>
    <property type="match status" value="1"/>
</dbReference>
<dbReference type="InterPro" id="IPR007694">
    <property type="entry name" value="DNA_helicase_DnaB-like_C"/>
</dbReference>
<dbReference type="GO" id="GO:0003677">
    <property type="term" value="F:DNA binding"/>
    <property type="evidence" value="ECO:0007669"/>
    <property type="project" value="UniProtKB-KW"/>
</dbReference>
<keyword evidence="8" id="KW-0238">DNA-binding</keyword>
<dbReference type="SUPFAM" id="SSF48024">
    <property type="entry name" value="N-terminal domain of DnaB helicase"/>
    <property type="match status" value="1"/>
</dbReference>
<dbReference type="Pfam" id="PF03796">
    <property type="entry name" value="DnaB_C"/>
    <property type="match status" value="1"/>
</dbReference>
<evidence type="ECO:0000256" key="4">
    <source>
        <dbReference type="ARBA" id="ARBA00022741"/>
    </source>
</evidence>
<gene>
    <name evidence="13" type="ORF">IMZ16_04140</name>
</gene>
<keyword evidence="5" id="KW-0378">Hydrolase</keyword>
<dbReference type="InterPro" id="IPR036185">
    <property type="entry name" value="DNA_heli_DnaB-like_N_sf"/>
</dbReference>
<evidence type="ECO:0000256" key="6">
    <source>
        <dbReference type="ARBA" id="ARBA00022806"/>
    </source>
</evidence>
<reference evidence="13 14" key="1">
    <citation type="submission" date="2020-10" db="EMBL/GenBank/DDBJ databases">
        <title>Complete genome of Cruoricapor ignavus strain M1214 isolated from the blood culture of a febrile patient.</title>
        <authorList>
            <person name="Guglielmino C.J.D."/>
        </authorList>
    </citation>
    <scope>NUCLEOTIDE SEQUENCE [LARGE SCALE GENOMIC DNA]</scope>
    <source>
        <strain evidence="13 14">M1214</strain>
    </source>
</reference>
<evidence type="ECO:0000256" key="10">
    <source>
        <dbReference type="ARBA" id="ARBA00044969"/>
    </source>
</evidence>
<dbReference type="Proteomes" id="UP000593605">
    <property type="component" value="Chromosome"/>
</dbReference>
<evidence type="ECO:0000256" key="3">
    <source>
        <dbReference type="ARBA" id="ARBA00022705"/>
    </source>
</evidence>
<keyword evidence="6 13" id="KW-0347">Helicase</keyword>
<evidence type="ECO:0000256" key="8">
    <source>
        <dbReference type="ARBA" id="ARBA00023125"/>
    </source>
</evidence>
<keyword evidence="2" id="KW-0639">Primosome</keyword>
<sequence>MKNIDSSVEIEKIVLGTLLIEKNVLENYHMMLSQDLFAVHDHQIIYGVIEKMWNENIAIDMMTVSFELQKKNITHLNAYIIDLSLLVASSANLETHIFYLAELATKRDFISKFSRLLNLAQQTANVDIFEIRDKAFEYFDNLFLDRFVDRNKRTKQFPELIQSVENNFRAILEGKKIGISSSLKLINDVMGGWQNSDLNIVAGRPGMGKTAFMVQQIVDCVEQHIPVGVFSLEMSAEQIAARILTNITNIPNWAVLRKGLNEEELRTYWSLKDKLQSLQIYIDDSAAISIQNLRLKAKIMKLRYNIGILFVDYLQLVTNQESKKNREQEISSISRGLKAIAKELNIPVIALSQLSRNLEQRSDKRPQLSDLRDSGAIEQDADVVMFIFRPEYYGISSWNTDDDGQPAMIDLPSANQAEIIIEKNRHGATHFQRFIINLATSSFQNKSWK</sequence>
<proteinExistence type="inferred from homology"/>
<dbReference type="GO" id="GO:0016787">
    <property type="term" value="F:hydrolase activity"/>
    <property type="evidence" value="ECO:0007669"/>
    <property type="project" value="UniProtKB-KW"/>
</dbReference>
<dbReference type="PROSITE" id="PS51199">
    <property type="entry name" value="SF4_HELICASE"/>
    <property type="match status" value="1"/>
</dbReference>
<evidence type="ECO:0000256" key="7">
    <source>
        <dbReference type="ARBA" id="ARBA00022840"/>
    </source>
</evidence>
<dbReference type="CDD" id="cd00984">
    <property type="entry name" value="DnaB_C"/>
    <property type="match status" value="1"/>
</dbReference>
<feature type="domain" description="SF4 helicase" evidence="12">
    <location>
        <begin position="172"/>
        <end position="449"/>
    </location>
</feature>
<dbReference type="PANTHER" id="PTHR30153">
    <property type="entry name" value="REPLICATIVE DNA HELICASE DNAB"/>
    <property type="match status" value="1"/>
</dbReference>
<evidence type="ECO:0000256" key="9">
    <source>
        <dbReference type="ARBA" id="ARBA00023235"/>
    </source>
</evidence>
<evidence type="ECO:0000256" key="5">
    <source>
        <dbReference type="ARBA" id="ARBA00022801"/>
    </source>
</evidence>
<dbReference type="SUPFAM" id="SSF52540">
    <property type="entry name" value="P-loop containing nucleoside triphosphate hydrolases"/>
    <property type="match status" value="1"/>
</dbReference>
<dbReference type="GO" id="GO:0006269">
    <property type="term" value="P:DNA replication, synthesis of primer"/>
    <property type="evidence" value="ECO:0007669"/>
    <property type="project" value="UniProtKB-KW"/>
</dbReference>
<evidence type="ECO:0000256" key="11">
    <source>
        <dbReference type="ARBA" id="ARBA00048954"/>
    </source>
</evidence>
<keyword evidence="4" id="KW-0547">Nucleotide-binding</keyword>
<dbReference type="KEGG" id="civ:IMZ16_04140"/>
<comment type="similarity">
    <text evidence="1">Belongs to the helicase family. DnaB subfamily.</text>
</comment>
<dbReference type="PANTHER" id="PTHR30153:SF2">
    <property type="entry name" value="REPLICATIVE DNA HELICASE"/>
    <property type="match status" value="1"/>
</dbReference>
<evidence type="ECO:0000313" key="13">
    <source>
        <dbReference type="EMBL" id="QOR74631.1"/>
    </source>
</evidence>
<keyword evidence="9" id="KW-0413">Isomerase</keyword>
<dbReference type="InterPro" id="IPR007693">
    <property type="entry name" value="DNA_helicase_DnaB-like_N"/>
</dbReference>
<evidence type="ECO:0000259" key="12">
    <source>
        <dbReference type="PROSITE" id="PS51199"/>
    </source>
</evidence>
<evidence type="ECO:0000313" key="14">
    <source>
        <dbReference type="Proteomes" id="UP000593605"/>
    </source>
</evidence>
<name>A0A7M1T4F5_9FLAO</name>
<dbReference type="RefSeq" id="WP_193440613.1">
    <property type="nucleotide sequence ID" value="NZ_CP063145.1"/>
</dbReference>
<evidence type="ECO:0000256" key="2">
    <source>
        <dbReference type="ARBA" id="ARBA00022515"/>
    </source>
</evidence>
<dbReference type="GO" id="GO:0005829">
    <property type="term" value="C:cytosol"/>
    <property type="evidence" value="ECO:0007669"/>
    <property type="project" value="TreeGrafter"/>
</dbReference>
<dbReference type="InterPro" id="IPR016136">
    <property type="entry name" value="DNA_helicase_N/primase_C"/>
</dbReference>
<dbReference type="Gene3D" id="3.40.50.300">
    <property type="entry name" value="P-loop containing nucleotide triphosphate hydrolases"/>
    <property type="match status" value="1"/>
</dbReference>
<dbReference type="GO" id="GO:0005524">
    <property type="term" value="F:ATP binding"/>
    <property type="evidence" value="ECO:0007669"/>
    <property type="project" value="UniProtKB-KW"/>
</dbReference>